<feature type="chain" id="PRO_5005807510" description="Copper chaperone PCu(A)C" evidence="1">
    <location>
        <begin position="24"/>
        <end position="153"/>
    </location>
</feature>
<dbReference type="OrthoDB" id="9796962at2"/>
<dbReference type="EMBL" id="CXPG01000022">
    <property type="protein sequence ID" value="CTQ34495.1"/>
    <property type="molecule type" value="Genomic_DNA"/>
</dbReference>
<sequence>MNRIAMAALAALTAAAGLGPAQAGSEDVVVENAWARATIGTARPGAAYLTLRNAGDATLTLTGVAASAAARAEIHRSVTDEKGVSSMMPAGEIAVGPGTSVALEPGGLHVMLMGLRSPLDEGDGFELTLTFSDGGEVAVPVAVLGIAARGPGG</sequence>
<evidence type="ECO:0000313" key="3">
    <source>
        <dbReference type="Proteomes" id="UP000048908"/>
    </source>
</evidence>
<evidence type="ECO:0000256" key="1">
    <source>
        <dbReference type="SAM" id="SignalP"/>
    </source>
</evidence>
<dbReference type="InterPro" id="IPR007410">
    <property type="entry name" value="LpqE-like"/>
</dbReference>
<dbReference type="Pfam" id="PF04314">
    <property type="entry name" value="PCuAC"/>
    <property type="match status" value="1"/>
</dbReference>
<dbReference type="PANTHER" id="PTHR36302:SF1">
    <property type="entry name" value="COPPER CHAPERONE PCU(A)C"/>
    <property type="match status" value="1"/>
</dbReference>
<feature type="signal peptide" evidence="1">
    <location>
        <begin position="1"/>
        <end position="23"/>
    </location>
</feature>
<dbReference type="Gene3D" id="2.60.40.1890">
    <property type="entry name" value="PCu(A)C copper chaperone"/>
    <property type="match status" value="1"/>
</dbReference>
<keyword evidence="3" id="KW-1185">Reference proteome</keyword>
<gene>
    <name evidence="2" type="ORF">JAN5088_03291</name>
</gene>
<protein>
    <recommendedName>
        <fullName evidence="4">Copper chaperone PCu(A)C</fullName>
    </recommendedName>
</protein>
<dbReference type="PANTHER" id="PTHR36302">
    <property type="entry name" value="BLR7088 PROTEIN"/>
    <property type="match status" value="1"/>
</dbReference>
<name>A0A0M6XWM4_9RHOB</name>
<dbReference type="InterPro" id="IPR058248">
    <property type="entry name" value="Lxx211020-like"/>
</dbReference>
<dbReference type="Proteomes" id="UP000048908">
    <property type="component" value="Unassembled WGS sequence"/>
</dbReference>
<evidence type="ECO:0000313" key="2">
    <source>
        <dbReference type="EMBL" id="CTQ34495.1"/>
    </source>
</evidence>
<dbReference type="SUPFAM" id="SSF110087">
    <property type="entry name" value="DR1885-like metal-binding protein"/>
    <property type="match status" value="1"/>
</dbReference>
<organism evidence="2 3">
    <name type="scientific">Jannaschia rubra</name>
    <dbReference type="NCBI Taxonomy" id="282197"/>
    <lineage>
        <taxon>Bacteria</taxon>
        <taxon>Pseudomonadati</taxon>
        <taxon>Pseudomonadota</taxon>
        <taxon>Alphaproteobacteria</taxon>
        <taxon>Rhodobacterales</taxon>
        <taxon>Roseobacteraceae</taxon>
        <taxon>Jannaschia</taxon>
    </lineage>
</organism>
<proteinExistence type="predicted"/>
<dbReference type="AlphaFoldDB" id="A0A0M6XWM4"/>
<keyword evidence="1" id="KW-0732">Signal</keyword>
<dbReference type="InterPro" id="IPR036182">
    <property type="entry name" value="PCuAC_sf"/>
</dbReference>
<accession>A0A0M6XWM4</accession>
<reference evidence="2 3" key="1">
    <citation type="submission" date="2015-07" db="EMBL/GenBank/DDBJ databases">
        <authorList>
            <person name="Noorani M."/>
        </authorList>
    </citation>
    <scope>NUCLEOTIDE SEQUENCE [LARGE SCALE GENOMIC DNA]</scope>
    <source>
        <strain evidence="2 3">CECT 5088</strain>
    </source>
</reference>
<evidence type="ECO:0008006" key="4">
    <source>
        <dbReference type="Google" id="ProtNLM"/>
    </source>
</evidence>
<dbReference type="RefSeq" id="WP_055683868.1">
    <property type="nucleotide sequence ID" value="NZ_CXPG01000022.1"/>
</dbReference>